<keyword evidence="16" id="KW-1185">Reference proteome</keyword>
<keyword evidence="10 13" id="KW-0675">Receptor</keyword>
<proteinExistence type="inferred from homology"/>
<feature type="transmembrane region" description="Helical" evidence="13">
    <location>
        <begin position="6"/>
        <end position="28"/>
    </location>
</feature>
<feature type="transmembrane region" description="Helical" evidence="13">
    <location>
        <begin position="40"/>
        <end position="60"/>
    </location>
</feature>
<dbReference type="GO" id="GO:0016503">
    <property type="term" value="F:pheromone receptor activity"/>
    <property type="evidence" value="ECO:0007669"/>
    <property type="project" value="InterPro"/>
</dbReference>
<comment type="function">
    <text evidence="1">Putative pheromone receptor.</text>
</comment>
<evidence type="ECO:0000256" key="13">
    <source>
        <dbReference type="RuleBase" id="RU364061"/>
    </source>
</evidence>
<reference evidence="15 16" key="1">
    <citation type="submission" date="2019-11" db="EMBL/GenBank/DDBJ databases">
        <authorList>
            <person name="Yang C."/>
            <person name="Li F."/>
        </authorList>
    </citation>
    <scope>NUCLEOTIDE SEQUENCE [LARGE SCALE GENOMIC DNA]</scope>
    <source>
        <strain evidence="15">KB4526</strain>
        <tissue evidence="15">Muscle</tissue>
    </source>
</reference>
<evidence type="ECO:0000256" key="7">
    <source>
        <dbReference type="ARBA" id="ARBA00022989"/>
    </source>
</evidence>
<evidence type="ECO:0000313" key="15">
    <source>
        <dbReference type="EMBL" id="KAF0872379.1"/>
    </source>
</evidence>
<comment type="subcellular location">
    <subcellularLocation>
        <location evidence="2 13">Cell membrane</location>
        <topology evidence="2 13">Multi-pass membrane protein</topology>
    </subcellularLocation>
</comment>
<evidence type="ECO:0000256" key="11">
    <source>
        <dbReference type="ARBA" id="ARBA00023180"/>
    </source>
</evidence>
<dbReference type="AlphaFoldDB" id="A0A6G1A991"/>
<evidence type="ECO:0000256" key="5">
    <source>
        <dbReference type="ARBA" id="ARBA00022507"/>
    </source>
</evidence>
<evidence type="ECO:0000259" key="14">
    <source>
        <dbReference type="PROSITE" id="PS50262"/>
    </source>
</evidence>
<dbReference type="GO" id="GO:0007606">
    <property type="term" value="P:sensory perception of chemical stimulus"/>
    <property type="evidence" value="ECO:0007669"/>
    <property type="project" value="UniProtKB-ARBA"/>
</dbReference>
<name>A0A6G1A991_CROCR</name>
<keyword evidence="8 13" id="KW-0297">G-protein coupled receptor</keyword>
<feature type="transmembrane region" description="Helical" evidence="13">
    <location>
        <begin position="123"/>
        <end position="143"/>
    </location>
</feature>
<dbReference type="Gene3D" id="1.20.1070.10">
    <property type="entry name" value="Rhodopsin 7-helix transmembrane proteins"/>
    <property type="match status" value="1"/>
</dbReference>
<dbReference type="PANTHER" id="PTHR24062">
    <property type="entry name" value="VOMERONASAL TYPE-1 RECEPTOR"/>
    <property type="match status" value="1"/>
</dbReference>
<keyword evidence="11" id="KW-0325">Glycoprotein</keyword>
<dbReference type="SUPFAM" id="SSF81321">
    <property type="entry name" value="Family A G protein-coupled receptor-like"/>
    <property type="match status" value="1"/>
</dbReference>
<protein>
    <recommendedName>
        <fullName evidence="13">Vomeronasal type-1 receptor</fullName>
    </recommendedName>
</protein>
<comment type="caution">
    <text evidence="15">The sequence shown here is derived from an EMBL/GenBank/DDBJ whole genome shotgun (WGS) entry which is preliminary data.</text>
</comment>
<keyword evidence="7 13" id="KW-1133">Transmembrane helix</keyword>
<evidence type="ECO:0000256" key="3">
    <source>
        <dbReference type="ARBA" id="ARBA00010663"/>
    </source>
</evidence>
<sequence length="293" mass="33105">DVIFGFLLLCQVGFGFMGNSLLFTLYIYTFLTQSSLKKPIDFIGTHLTLVNVFTIMFRLIPSVMSSFGVAHFLDDVWCKAMIYASRLSWGLSICTTSFMSVFQAVTVSPGNSKWAWLKSKLSTCIFSSFLSCWVMNLLIYIQIFTGLQGNTNFTAVGFGYSQVYCQTKQNEVHYPGALISIMLIQDLLFVILMVLSSIYVVNLLYRHHRRTQHVHSPRLSSQPSPEIQATHSVLLLVSCFVFFYCLSNCLTIYLSSGPWKNARLERIAGSISACYPTICPFVLMKNNKIISKL</sequence>
<keyword evidence="6 13" id="KW-0812">Transmembrane</keyword>
<keyword evidence="9 13" id="KW-0472">Membrane</keyword>
<evidence type="ECO:0000256" key="10">
    <source>
        <dbReference type="ARBA" id="ARBA00023170"/>
    </source>
</evidence>
<dbReference type="PROSITE" id="PS50262">
    <property type="entry name" value="G_PROTEIN_RECEP_F1_2"/>
    <property type="match status" value="1"/>
</dbReference>
<evidence type="ECO:0000256" key="8">
    <source>
        <dbReference type="ARBA" id="ARBA00023040"/>
    </source>
</evidence>
<feature type="transmembrane region" description="Helical" evidence="13">
    <location>
        <begin position="233"/>
        <end position="255"/>
    </location>
</feature>
<keyword evidence="4 13" id="KW-1003">Cell membrane</keyword>
<evidence type="ECO:0000256" key="6">
    <source>
        <dbReference type="ARBA" id="ARBA00022692"/>
    </source>
</evidence>
<accession>A0A6G1A991</accession>
<evidence type="ECO:0000256" key="1">
    <source>
        <dbReference type="ARBA" id="ARBA00003878"/>
    </source>
</evidence>
<dbReference type="GO" id="GO:0019236">
    <property type="term" value="P:response to pheromone"/>
    <property type="evidence" value="ECO:0007669"/>
    <property type="project" value="UniProtKB-KW"/>
</dbReference>
<evidence type="ECO:0000256" key="9">
    <source>
        <dbReference type="ARBA" id="ARBA00023136"/>
    </source>
</evidence>
<feature type="domain" description="G-protein coupled receptors family 1 profile" evidence="14">
    <location>
        <begin position="18"/>
        <end position="244"/>
    </location>
</feature>
<dbReference type="FunFam" id="1.20.1070.10:FF:000033">
    <property type="entry name" value="Vomeronasal type-1 receptor"/>
    <property type="match status" value="1"/>
</dbReference>
<feature type="non-terminal residue" evidence="15">
    <location>
        <position position="293"/>
    </location>
</feature>
<dbReference type="InterPro" id="IPR017452">
    <property type="entry name" value="GPCR_Rhodpsn_7TM"/>
</dbReference>
<evidence type="ECO:0000256" key="2">
    <source>
        <dbReference type="ARBA" id="ARBA00004651"/>
    </source>
</evidence>
<dbReference type="PRINTS" id="PR01534">
    <property type="entry name" value="VOMERONASL1R"/>
</dbReference>
<evidence type="ECO:0000256" key="12">
    <source>
        <dbReference type="ARBA" id="ARBA00023224"/>
    </source>
</evidence>
<dbReference type="GO" id="GO:0005886">
    <property type="term" value="C:plasma membrane"/>
    <property type="evidence" value="ECO:0007669"/>
    <property type="project" value="UniProtKB-SubCell"/>
</dbReference>
<keyword evidence="12 13" id="KW-0807">Transducer</keyword>
<comment type="similarity">
    <text evidence="3 13">Belongs to the G-protein coupled receptor 1 family.</text>
</comment>
<feature type="transmembrane region" description="Helical" evidence="13">
    <location>
        <begin position="177"/>
        <end position="205"/>
    </location>
</feature>
<dbReference type="Proteomes" id="UP000475037">
    <property type="component" value="Unassembled WGS sequence"/>
</dbReference>
<feature type="non-terminal residue" evidence="15">
    <location>
        <position position="1"/>
    </location>
</feature>
<organism evidence="15 16">
    <name type="scientific">Crocuta crocuta</name>
    <name type="common">Spotted hyena</name>
    <dbReference type="NCBI Taxonomy" id="9678"/>
    <lineage>
        <taxon>Eukaryota</taxon>
        <taxon>Metazoa</taxon>
        <taxon>Chordata</taxon>
        <taxon>Craniata</taxon>
        <taxon>Vertebrata</taxon>
        <taxon>Euteleostomi</taxon>
        <taxon>Mammalia</taxon>
        <taxon>Eutheria</taxon>
        <taxon>Laurasiatheria</taxon>
        <taxon>Carnivora</taxon>
        <taxon>Feliformia</taxon>
        <taxon>Hyaenidae</taxon>
        <taxon>Crocuta</taxon>
    </lineage>
</organism>
<evidence type="ECO:0000256" key="4">
    <source>
        <dbReference type="ARBA" id="ARBA00022475"/>
    </source>
</evidence>
<feature type="transmembrane region" description="Helical" evidence="13">
    <location>
        <begin position="80"/>
        <end position="102"/>
    </location>
</feature>
<keyword evidence="5 13" id="KW-0589">Pheromone response</keyword>
<dbReference type="Pfam" id="PF03402">
    <property type="entry name" value="V1R"/>
    <property type="match status" value="1"/>
</dbReference>
<dbReference type="EMBL" id="VOAJ01006359">
    <property type="protein sequence ID" value="KAF0872379.1"/>
    <property type="molecule type" value="Genomic_DNA"/>
</dbReference>
<evidence type="ECO:0000313" key="16">
    <source>
        <dbReference type="Proteomes" id="UP000475037"/>
    </source>
</evidence>
<dbReference type="InterPro" id="IPR004072">
    <property type="entry name" value="Vmron_rcpt_1"/>
</dbReference>
<gene>
    <name evidence="15" type="primary">Vn1r3</name>
    <name evidence="15" type="ORF">FOF47_R00379</name>
</gene>